<dbReference type="STRING" id="84035.SAMN05660742_11138"/>
<sequence length="462" mass="49813">MYFMKTFIELIWQPWKEVIEMVLDEKVAVQVDKLKKLTIERRRFLHAYPEPGWTEFHTAAFAAKILTNLGYAVSLGDAVLNPEKMMGVPEEAILKEAARQAIKNGAKAEFVDQMAGGKTGIMAVFKFALPGPVVALRFDMDSNDVCEAQTEDHRPYKCGFGSKKNGAMHACGHDGHTAVGLTVAQVLMSLKDELAGTIKLIFQPAEEGVRGARAMTASGIVDDVDYMLGAHFGFKMKHTGQVACDVTGFLATSKYDAEFIGIPAHAGAAPEAGRNALLAAACATLNLHAISRHSDGASRINVGSLVAGSGRNIIGDKAVLKLETRGATSKINQYMAGEALRIIKAAAAMYDVKLKIREVGSAAGGSNTPELSKKVQMVAERLAIFDDIVPTADFGASEDFSYYMERVQKKGGQAAYMMVGADLAAGHHDSYFDFDETALDYAAKLLSSVTAQLLTDKFIEKV</sequence>
<keyword evidence="1" id="KW-0479">Metal-binding</keyword>
<organism evidence="3 4">
    <name type="scientific">Propionispira arboris</name>
    <dbReference type="NCBI Taxonomy" id="84035"/>
    <lineage>
        <taxon>Bacteria</taxon>
        <taxon>Bacillati</taxon>
        <taxon>Bacillota</taxon>
        <taxon>Negativicutes</taxon>
        <taxon>Selenomonadales</taxon>
        <taxon>Selenomonadaceae</taxon>
        <taxon>Propionispira</taxon>
    </lineage>
</organism>
<dbReference type="InterPro" id="IPR002933">
    <property type="entry name" value="Peptidase_M20"/>
</dbReference>
<dbReference type="InterPro" id="IPR017439">
    <property type="entry name" value="Amidohydrolase"/>
</dbReference>
<feature type="binding site" evidence="1">
    <location>
        <position position="231"/>
    </location>
    <ligand>
        <name>Mn(2+)</name>
        <dbReference type="ChEBI" id="CHEBI:29035"/>
        <label>2</label>
    </ligand>
</feature>
<feature type="binding site" evidence="1">
    <location>
        <position position="171"/>
    </location>
    <ligand>
        <name>Mn(2+)</name>
        <dbReference type="ChEBI" id="CHEBI:29035"/>
        <label>2</label>
    </ligand>
</feature>
<dbReference type="EMBL" id="FNZK01000011">
    <property type="protein sequence ID" value="SEJ59128.1"/>
    <property type="molecule type" value="Genomic_DNA"/>
</dbReference>
<dbReference type="InterPro" id="IPR052030">
    <property type="entry name" value="Peptidase_M20/M20A_hydrolases"/>
</dbReference>
<feature type="binding site" evidence="1">
    <location>
        <position position="173"/>
    </location>
    <ligand>
        <name>Mn(2+)</name>
        <dbReference type="ChEBI" id="CHEBI:29035"/>
        <label>1</label>
    </ligand>
</feature>
<dbReference type="InterPro" id="IPR036264">
    <property type="entry name" value="Bact_exopeptidase_dim_dom"/>
</dbReference>
<comment type="cofactor">
    <cofactor evidence="1">
        <name>Mn(2+)</name>
        <dbReference type="ChEBI" id="CHEBI:29035"/>
    </cofactor>
    <text evidence="1">The Mn(2+) ion enhances activity.</text>
</comment>
<evidence type="ECO:0000259" key="2">
    <source>
        <dbReference type="Pfam" id="PF07687"/>
    </source>
</evidence>
<dbReference type="AlphaFoldDB" id="A0A1H7A0Y1"/>
<dbReference type="SUPFAM" id="SSF55031">
    <property type="entry name" value="Bacterial exopeptidase dimerisation domain"/>
    <property type="match status" value="1"/>
</dbReference>
<dbReference type="GO" id="GO:0005737">
    <property type="term" value="C:cytoplasm"/>
    <property type="evidence" value="ECO:0007669"/>
    <property type="project" value="TreeGrafter"/>
</dbReference>
<dbReference type="PIRSF" id="PIRSF005962">
    <property type="entry name" value="Pept_M20D_amidohydro"/>
    <property type="match status" value="1"/>
</dbReference>
<evidence type="ECO:0000313" key="4">
    <source>
        <dbReference type="Proteomes" id="UP000199662"/>
    </source>
</evidence>
<dbReference type="PANTHER" id="PTHR30575:SF3">
    <property type="entry name" value="PEPTIDASE M20 DIMERISATION DOMAIN-CONTAINING PROTEIN"/>
    <property type="match status" value="1"/>
</dbReference>
<dbReference type="NCBIfam" id="TIGR01891">
    <property type="entry name" value="amidohydrolases"/>
    <property type="match status" value="1"/>
</dbReference>
<accession>A0A1H7A0Y1</accession>
<dbReference type="Pfam" id="PF01546">
    <property type="entry name" value="Peptidase_M20"/>
    <property type="match status" value="1"/>
</dbReference>
<proteinExistence type="predicted"/>
<dbReference type="GO" id="GO:0016805">
    <property type="term" value="F:dipeptidase activity"/>
    <property type="evidence" value="ECO:0007669"/>
    <property type="project" value="TreeGrafter"/>
</dbReference>
<dbReference type="PANTHER" id="PTHR30575">
    <property type="entry name" value="PEPTIDASE M20"/>
    <property type="match status" value="1"/>
</dbReference>
<feature type="domain" description="Peptidase M20 dimerisation" evidence="2">
    <location>
        <begin position="257"/>
        <end position="326"/>
    </location>
</feature>
<evidence type="ECO:0000313" key="3">
    <source>
        <dbReference type="EMBL" id="SEJ59128.1"/>
    </source>
</evidence>
<dbReference type="Gene3D" id="3.40.630.10">
    <property type="entry name" value="Zn peptidases"/>
    <property type="match status" value="2"/>
</dbReference>
<name>A0A1H7A0Y1_9FIRM</name>
<evidence type="ECO:0000256" key="1">
    <source>
        <dbReference type="PIRSR" id="PIRSR005962-1"/>
    </source>
</evidence>
<dbReference type="SUPFAM" id="SSF53187">
    <property type="entry name" value="Zn-dependent exopeptidases"/>
    <property type="match status" value="1"/>
</dbReference>
<protein>
    <submittedName>
        <fullName evidence="3">Aminobenzoyl-glutamate utilization protein A</fullName>
    </submittedName>
</protein>
<gene>
    <name evidence="3" type="ORF">SAMN05660742_11138</name>
</gene>
<dbReference type="InterPro" id="IPR011650">
    <property type="entry name" value="Peptidase_M20_dimer"/>
</dbReference>
<keyword evidence="4" id="KW-1185">Reference proteome</keyword>
<dbReference type="GO" id="GO:0046872">
    <property type="term" value="F:metal ion binding"/>
    <property type="evidence" value="ECO:0007669"/>
    <property type="project" value="UniProtKB-KW"/>
</dbReference>
<dbReference type="Proteomes" id="UP000199662">
    <property type="component" value="Unassembled WGS sequence"/>
</dbReference>
<dbReference type="GO" id="GO:0071713">
    <property type="term" value="F:para-aminobenzoyl-glutamate hydrolase activity"/>
    <property type="evidence" value="ECO:0007669"/>
    <property type="project" value="TreeGrafter"/>
</dbReference>
<dbReference type="GO" id="GO:0046657">
    <property type="term" value="P:folic acid catabolic process"/>
    <property type="evidence" value="ECO:0007669"/>
    <property type="project" value="TreeGrafter"/>
</dbReference>
<reference evidence="3 4" key="1">
    <citation type="submission" date="2016-10" db="EMBL/GenBank/DDBJ databases">
        <authorList>
            <person name="de Groot N.N."/>
        </authorList>
    </citation>
    <scope>NUCLEOTIDE SEQUENCE [LARGE SCALE GENOMIC DNA]</scope>
    <source>
        <strain evidence="3 4">DSM 2179</strain>
    </source>
</reference>
<dbReference type="Pfam" id="PF07687">
    <property type="entry name" value="M20_dimer"/>
    <property type="match status" value="1"/>
</dbReference>
<keyword evidence="1" id="KW-0464">Manganese</keyword>
<feature type="binding site" evidence="1">
    <location>
        <position position="207"/>
    </location>
    <ligand>
        <name>Mn(2+)</name>
        <dbReference type="ChEBI" id="CHEBI:29035"/>
        <label>2</label>
    </ligand>
</feature>
<feature type="binding site" evidence="1">
    <location>
        <position position="428"/>
    </location>
    <ligand>
        <name>Mn(2+)</name>
        <dbReference type="ChEBI" id="CHEBI:29035"/>
        <label>2</label>
    </ligand>
</feature>